<evidence type="ECO:0008006" key="7">
    <source>
        <dbReference type="Google" id="ProtNLM"/>
    </source>
</evidence>
<feature type="compositionally biased region" description="Acidic residues" evidence="3">
    <location>
        <begin position="38"/>
        <end position="79"/>
    </location>
</feature>
<evidence type="ECO:0000256" key="4">
    <source>
        <dbReference type="SAM" id="Phobius"/>
    </source>
</evidence>
<feature type="region of interest" description="Disordered" evidence="3">
    <location>
        <begin position="1"/>
        <end position="81"/>
    </location>
</feature>
<dbReference type="AlphaFoldDB" id="A0A7I7QHA4"/>
<protein>
    <recommendedName>
        <fullName evidence="7">Mce associated membrane protein</fullName>
    </recommendedName>
</protein>
<keyword evidence="6" id="KW-1185">Reference proteome</keyword>
<reference evidence="5 6" key="1">
    <citation type="journal article" date="2019" name="Emerg. Microbes Infect.">
        <title>Comprehensive subspecies identification of 175 nontuberculous mycobacteria species based on 7547 genomic profiles.</title>
        <authorList>
            <person name="Matsumoto Y."/>
            <person name="Kinjo T."/>
            <person name="Motooka D."/>
            <person name="Nabeya D."/>
            <person name="Jung N."/>
            <person name="Uechi K."/>
            <person name="Horii T."/>
            <person name="Iida T."/>
            <person name="Fujita J."/>
            <person name="Nakamura S."/>
        </authorList>
    </citation>
    <scope>NUCLEOTIDE SEQUENCE [LARGE SCALE GENOMIC DNA]</scope>
    <source>
        <strain evidence="5 6">JCM 17783</strain>
    </source>
</reference>
<name>A0A7I7QHA4_9MYCO</name>
<comment type="subcellular location">
    <subcellularLocation>
        <location evidence="1">Membrane</location>
    </subcellularLocation>
</comment>
<dbReference type="KEGG" id="msto:MSTO_59200"/>
<feature type="compositionally biased region" description="Acidic residues" evidence="3">
    <location>
        <begin position="23"/>
        <end position="32"/>
    </location>
</feature>
<evidence type="ECO:0000313" key="6">
    <source>
        <dbReference type="Proteomes" id="UP000467130"/>
    </source>
</evidence>
<evidence type="ECO:0000313" key="5">
    <source>
        <dbReference type="EMBL" id="BBY25715.1"/>
    </source>
</evidence>
<dbReference type="PANTHER" id="PTHR37042">
    <property type="entry name" value="OUTER MEMBRANE PROTEIN RV1973"/>
    <property type="match status" value="1"/>
</dbReference>
<keyword evidence="2 4" id="KW-0472">Membrane</keyword>
<feature type="transmembrane region" description="Helical" evidence="4">
    <location>
        <begin position="91"/>
        <end position="112"/>
    </location>
</feature>
<gene>
    <name evidence="5" type="ORF">MSTO_59200</name>
</gene>
<dbReference type="RefSeq" id="WP_163794072.1">
    <property type="nucleotide sequence ID" value="NZ_AP022587.1"/>
</dbReference>
<evidence type="ECO:0000256" key="2">
    <source>
        <dbReference type="ARBA" id="ARBA00023136"/>
    </source>
</evidence>
<keyword evidence="4" id="KW-0812">Transmembrane</keyword>
<evidence type="ECO:0000256" key="3">
    <source>
        <dbReference type="SAM" id="MobiDB-lite"/>
    </source>
</evidence>
<proteinExistence type="predicted"/>
<evidence type="ECO:0000256" key="1">
    <source>
        <dbReference type="ARBA" id="ARBA00004370"/>
    </source>
</evidence>
<keyword evidence="4" id="KW-1133">Transmembrane helix</keyword>
<accession>A0A7I7QHA4</accession>
<dbReference type="PANTHER" id="PTHR37042:SF4">
    <property type="entry name" value="OUTER MEMBRANE PROTEIN RV1973"/>
    <property type="match status" value="1"/>
</dbReference>
<organism evidence="5 6">
    <name type="scientific">Mycobacterium stomatepiae</name>
    <dbReference type="NCBI Taxonomy" id="470076"/>
    <lineage>
        <taxon>Bacteria</taxon>
        <taxon>Bacillati</taxon>
        <taxon>Actinomycetota</taxon>
        <taxon>Actinomycetes</taxon>
        <taxon>Mycobacteriales</taxon>
        <taxon>Mycobacteriaceae</taxon>
        <taxon>Mycobacterium</taxon>
        <taxon>Mycobacterium simiae complex</taxon>
    </lineage>
</organism>
<dbReference type="EMBL" id="AP022587">
    <property type="protein sequence ID" value="BBY25715.1"/>
    <property type="molecule type" value="Genomic_DNA"/>
</dbReference>
<dbReference type="GO" id="GO:0016020">
    <property type="term" value="C:membrane"/>
    <property type="evidence" value="ECO:0007669"/>
    <property type="project" value="UniProtKB-SubCell"/>
</dbReference>
<dbReference type="Proteomes" id="UP000467130">
    <property type="component" value="Chromosome"/>
</dbReference>
<sequence>MAANADTPDGELKKTAENATSDGDVDEAEDYDAAVADDATDDAADEDDAGEEGASEDDAGEEGASEDDASEEGADDEDAAPAKRRVSQLRLAAIVGAVIIVALAATVGWLGFRSYQSHQAEAERQMFLQIGRQCALNLTTIDWQHAEGDVQRVLDSATGQFYDQFSKRKQPFIDVLKKAQSKSVGTITEAGVESESGDKAQVLVAVSIKTTNLGVEDQAPRQWRMRITVEK</sequence>